<reference evidence="2" key="1">
    <citation type="submission" date="2016-10" db="EMBL/GenBank/DDBJ databases">
        <authorList>
            <person name="Varghese N."/>
            <person name="Submissions S."/>
        </authorList>
    </citation>
    <scope>NUCLEOTIDE SEQUENCE [LARGE SCALE GENOMIC DNA]</scope>
    <source>
        <strain>GEY</strain>
        <strain evidence="2">DSM 9560</strain>
    </source>
</reference>
<dbReference type="Proteomes" id="UP000199513">
    <property type="component" value="Unassembled WGS sequence"/>
</dbReference>
<evidence type="ECO:0000313" key="2">
    <source>
        <dbReference type="Proteomes" id="UP000199513"/>
    </source>
</evidence>
<name>A0A1I2HXF7_9BACT</name>
<dbReference type="AlphaFoldDB" id="A0A1I2HXF7"/>
<dbReference type="RefSeq" id="WP_091548077.1">
    <property type="nucleotide sequence ID" value="NZ_FONY01000027.1"/>
</dbReference>
<proteinExistence type="predicted"/>
<protein>
    <submittedName>
        <fullName evidence="1">Uncharacterized protein</fullName>
    </submittedName>
</protein>
<dbReference type="EMBL" id="FONY01000027">
    <property type="protein sequence ID" value="SFF34542.1"/>
    <property type="molecule type" value="Genomic_DNA"/>
</dbReference>
<gene>
    <name evidence="1" type="ORF">SAMN04488541_102734</name>
</gene>
<dbReference type="STRING" id="1003.SAMN04488541_102734"/>
<organism evidence="1 2">
    <name type="scientific">Thermoflexibacter ruber</name>
    <dbReference type="NCBI Taxonomy" id="1003"/>
    <lineage>
        <taxon>Bacteria</taxon>
        <taxon>Pseudomonadati</taxon>
        <taxon>Bacteroidota</taxon>
        <taxon>Cytophagia</taxon>
        <taxon>Cytophagales</taxon>
        <taxon>Thermoflexibacteraceae</taxon>
        <taxon>Thermoflexibacter</taxon>
    </lineage>
</organism>
<keyword evidence="2" id="KW-1185">Reference proteome</keyword>
<accession>A0A1I2HXF7</accession>
<dbReference type="OrthoDB" id="978343at2"/>
<evidence type="ECO:0000313" key="1">
    <source>
        <dbReference type="EMBL" id="SFF34542.1"/>
    </source>
</evidence>
<sequence>MKYLFSYLIIIVLLWSCQKESDPNPLQEGTGKLIFKFKFDPQQERLDNLGNIANIPTGNAGQSPAFNLISAHYYELSPTAFTALGKGAILYQAPEVATGGENAIDFERSKNVKEGEVALEIPIKDIVAGQYEYLRVSLAYQNYSVKFRALNMDLEGTVASFIGFRTYIKSHRIKESSLIVNGNRSQGYWAFETPYGVSSGQAARTTVPNPLFATSPIPAGSCVVTAKFDTPLIIAGKENKDIVITISLSTNKSFEWRDTNANGIWEPLENENVVDMGVRGMKIKVE</sequence>